<evidence type="ECO:0000256" key="9">
    <source>
        <dbReference type="ARBA" id="ARBA00023242"/>
    </source>
</evidence>
<keyword evidence="5 11" id="KW-0863">Zinc-finger</keyword>
<evidence type="ECO:0000256" key="8">
    <source>
        <dbReference type="ARBA" id="ARBA00023004"/>
    </source>
</evidence>
<keyword evidence="4" id="KW-0479">Metal-binding</keyword>
<evidence type="ECO:0000256" key="10">
    <source>
        <dbReference type="ARBA" id="ARBA00060112"/>
    </source>
</evidence>
<proteinExistence type="inferred from homology"/>
<dbReference type="Pfam" id="PF02373">
    <property type="entry name" value="JmjC"/>
    <property type="match status" value="1"/>
</dbReference>
<evidence type="ECO:0000313" key="15">
    <source>
        <dbReference type="Proteomes" id="UP001642260"/>
    </source>
</evidence>
<dbReference type="InterPro" id="IPR045109">
    <property type="entry name" value="LSDs-like"/>
</dbReference>
<dbReference type="Gene3D" id="2.60.120.650">
    <property type="entry name" value="Cupin"/>
    <property type="match status" value="1"/>
</dbReference>
<dbReference type="InterPro" id="IPR001841">
    <property type="entry name" value="Znf_RING"/>
</dbReference>
<dbReference type="GO" id="GO:0016491">
    <property type="term" value="F:oxidoreductase activity"/>
    <property type="evidence" value="ECO:0007669"/>
    <property type="project" value="UniProtKB-KW"/>
</dbReference>
<dbReference type="PANTHER" id="PTHR12549">
    <property type="entry name" value="JMJC DOMAIN-CONTAINING HISTONE DEMETHYLATION PROTEIN"/>
    <property type="match status" value="1"/>
</dbReference>
<feature type="domain" description="RING-type" evidence="12">
    <location>
        <begin position="49"/>
        <end position="94"/>
    </location>
</feature>
<evidence type="ECO:0000256" key="11">
    <source>
        <dbReference type="PROSITE-ProRule" id="PRU00175"/>
    </source>
</evidence>
<evidence type="ECO:0000256" key="6">
    <source>
        <dbReference type="ARBA" id="ARBA00022833"/>
    </source>
</evidence>
<evidence type="ECO:0000256" key="1">
    <source>
        <dbReference type="ARBA" id="ARBA00001954"/>
    </source>
</evidence>
<comment type="similarity">
    <text evidence="3">Belongs to the JARID1 histone demethylase family.</text>
</comment>
<dbReference type="SMART" id="SM00558">
    <property type="entry name" value="JmjC"/>
    <property type="match status" value="1"/>
</dbReference>
<dbReference type="PANTHER" id="PTHR12549:SF11">
    <property type="entry name" value="LYSINE-SPECIFIC DEMETHYLASE JMJ25"/>
    <property type="match status" value="1"/>
</dbReference>
<evidence type="ECO:0000256" key="2">
    <source>
        <dbReference type="ARBA" id="ARBA00004123"/>
    </source>
</evidence>
<evidence type="ECO:0000259" key="13">
    <source>
        <dbReference type="PROSITE" id="PS51184"/>
    </source>
</evidence>
<organism evidence="14 15">
    <name type="scientific">Eruca vesicaria subsp. sativa</name>
    <name type="common">Garden rocket</name>
    <name type="synonym">Eruca sativa</name>
    <dbReference type="NCBI Taxonomy" id="29727"/>
    <lineage>
        <taxon>Eukaryota</taxon>
        <taxon>Viridiplantae</taxon>
        <taxon>Streptophyta</taxon>
        <taxon>Embryophyta</taxon>
        <taxon>Tracheophyta</taxon>
        <taxon>Spermatophyta</taxon>
        <taxon>Magnoliopsida</taxon>
        <taxon>eudicotyledons</taxon>
        <taxon>Gunneridae</taxon>
        <taxon>Pentapetalae</taxon>
        <taxon>rosids</taxon>
        <taxon>malvids</taxon>
        <taxon>Brassicales</taxon>
        <taxon>Brassicaceae</taxon>
        <taxon>Brassiceae</taxon>
        <taxon>Eruca</taxon>
    </lineage>
</organism>
<dbReference type="EMBL" id="CAKOAT010047377">
    <property type="protein sequence ID" value="CAH8291277.1"/>
    <property type="molecule type" value="Genomic_DNA"/>
</dbReference>
<dbReference type="AlphaFoldDB" id="A0ABC8IYJ6"/>
<comment type="function">
    <text evidence="10">May function as histone H3 lysine demethylase and be involved in regulation of gene expression.</text>
</comment>
<evidence type="ECO:0000256" key="4">
    <source>
        <dbReference type="ARBA" id="ARBA00022723"/>
    </source>
</evidence>
<dbReference type="GO" id="GO:0008270">
    <property type="term" value="F:zinc ion binding"/>
    <property type="evidence" value="ECO:0007669"/>
    <property type="project" value="UniProtKB-KW"/>
</dbReference>
<comment type="cofactor">
    <cofactor evidence="1">
        <name>Fe(2+)</name>
        <dbReference type="ChEBI" id="CHEBI:29033"/>
    </cofactor>
</comment>
<protein>
    <submittedName>
        <fullName evidence="14">Uncharacterized protein</fullName>
    </submittedName>
</protein>
<accession>A0ABC8IYJ6</accession>
<keyword evidence="15" id="KW-1185">Reference proteome</keyword>
<dbReference type="PROSITE" id="PS50089">
    <property type="entry name" value="ZF_RING_2"/>
    <property type="match status" value="1"/>
</dbReference>
<comment type="caution">
    <text evidence="14">The sequence shown here is derived from an EMBL/GenBank/DDBJ whole genome shotgun (WGS) entry which is preliminary data.</text>
</comment>
<keyword evidence="8" id="KW-0408">Iron</keyword>
<evidence type="ECO:0000313" key="14">
    <source>
        <dbReference type="EMBL" id="CAH8291277.1"/>
    </source>
</evidence>
<keyword evidence="9" id="KW-0539">Nucleus</keyword>
<evidence type="ECO:0000256" key="7">
    <source>
        <dbReference type="ARBA" id="ARBA00023002"/>
    </source>
</evidence>
<reference evidence="14 15" key="1">
    <citation type="submission" date="2022-03" db="EMBL/GenBank/DDBJ databases">
        <authorList>
            <person name="Macdonald S."/>
            <person name="Ahmed S."/>
            <person name="Newling K."/>
        </authorList>
    </citation>
    <scope>NUCLEOTIDE SEQUENCE [LARGE SCALE GENOMIC DNA]</scope>
</reference>
<dbReference type="FunFam" id="2.60.120.650:FF:000026">
    <property type="entry name" value="Transcription factor jumonji domain-containing protein"/>
    <property type="match status" value="1"/>
</dbReference>
<evidence type="ECO:0000256" key="5">
    <source>
        <dbReference type="ARBA" id="ARBA00022771"/>
    </source>
</evidence>
<keyword evidence="6" id="KW-0862">Zinc</keyword>
<keyword evidence="7" id="KW-0560">Oxidoreductase</keyword>
<evidence type="ECO:0000259" key="12">
    <source>
        <dbReference type="PROSITE" id="PS50089"/>
    </source>
</evidence>
<dbReference type="GO" id="GO:0005634">
    <property type="term" value="C:nucleus"/>
    <property type="evidence" value="ECO:0007669"/>
    <property type="project" value="UniProtKB-SubCell"/>
</dbReference>
<evidence type="ECO:0000256" key="3">
    <source>
        <dbReference type="ARBA" id="ARBA00006801"/>
    </source>
</evidence>
<dbReference type="PROSITE" id="PS51184">
    <property type="entry name" value="JMJC"/>
    <property type="match status" value="1"/>
</dbReference>
<dbReference type="InterPro" id="IPR003347">
    <property type="entry name" value="JmjC_dom"/>
</dbReference>
<comment type="subcellular location">
    <subcellularLocation>
        <location evidence="2">Nucleus</location>
    </subcellularLocation>
</comment>
<sequence length="765" mass="88332">MSSHHSLSEKEDEVVSKAPVKIRKRPRKVLVGCISKAKDNTKESESMMCHQCQRNDNEVVRCQNCKRKRYCITCLKKWYPNIQHEDIAKKCPFCWNTCNCIACLRLETGMKGLNPYFYVSKGEEIQCSKYILRKLLPHLKEINDEQNFEKEAEAKISGLEFGEVKPEDINFHPDERLCCDSCKTAIFDLHRHCSSCSSDICIACSMEIRKGRLQASQEDVSWNFINRGLDYLHGGKGKNDKPTDEKLNIEGSVKLPSTTWKANEAGIISCYCGGGDLELKRVLPDGWVSDLVKKVEETAETSKLFDLPEVATERCPCFNSEGHVDMDKNKNLLKAACREGSEDNYLYFPSVHDDDLKHFQHHWAKGEPVVVRNVLEATTGLSWEPGVMQRACRQIRSTKHEPLPDVKAIDCLDFCEGSIKIHEFFTGYKKGRYDREGWPSLLKLKDWPPSKSFNENLPRHCEEFLCSLPLKLYTHPRDGPLNLAAKLPDECLKPDMGPKTYIAYGFAQELGRADSVTKLHCDMSDAVNVLTHISEVIIKEDEKKYKMEKLKTMKKKHTEQDVKELFCSVPNYEEKMQILEKNSEEEVKNLEADGGALWDIFRREDVPKLEKYLLSHHKEFRHFFCSPVSQVVHPIHDQSFYLTRYHKMILKEEYGIEPWTFVQKLGDAVLIPVGCPHQVRNLKSCTKVALDFVSPENISECFRLTKEYRLLPPNHHSKEDKLQIKKMIVFAIDKALEDLDRNKKSLEAREEMKARMVTSRRKRKN</sequence>
<feature type="domain" description="JmjC" evidence="13">
    <location>
        <begin position="476"/>
        <end position="709"/>
    </location>
</feature>
<dbReference type="SUPFAM" id="SSF51197">
    <property type="entry name" value="Clavaminate synthase-like"/>
    <property type="match status" value="1"/>
</dbReference>
<name>A0ABC8IYJ6_ERUVS</name>
<gene>
    <name evidence="14" type="ORF">ERUC_LOCUS1409</name>
</gene>
<dbReference type="Proteomes" id="UP001642260">
    <property type="component" value="Unassembled WGS sequence"/>
</dbReference>